<evidence type="ECO:0000256" key="1">
    <source>
        <dbReference type="ARBA" id="ARBA00022490"/>
    </source>
</evidence>
<feature type="binding site" evidence="9">
    <location>
        <position position="63"/>
    </location>
    <ligand>
        <name>ATP</name>
        <dbReference type="ChEBI" id="CHEBI:30616"/>
    </ligand>
</feature>
<dbReference type="GO" id="GO:0006281">
    <property type="term" value="P:DNA repair"/>
    <property type="evidence" value="ECO:0007669"/>
    <property type="project" value="UniProtKB-UniRule"/>
</dbReference>
<dbReference type="SUPFAM" id="SSF52540">
    <property type="entry name" value="P-loop containing nucleoside triphosphate hydrolases"/>
    <property type="match status" value="1"/>
</dbReference>
<dbReference type="GO" id="GO:0005524">
    <property type="term" value="F:ATP binding"/>
    <property type="evidence" value="ECO:0007669"/>
    <property type="project" value="UniProtKB-UniRule"/>
</dbReference>
<keyword evidence="13" id="KW-1185">Reference proteome</keyword>
<feature type="compositionally biased region" description="Low complexity" evidence="10">
    <location>
        <begin position="7"/>
        <end position="30"/>
    </location>
</feature>
<feature type="binding site" evidence="9">
    <location>
        <position position="108"/>
    </location>
    <ligand>
        <name>ATP</name>
        <dbReference type="ChEBI" id="CHEBI:30616"/>
    </ligand>
</feature>
<comment type="subcellular location">
    <subcellularLocation>
        <location evidence="9">Cytoplasm</location>
    </subcellularLocation>
</comment>
<dbReference type="HAMAP" id="MF_00016">
    <property type="entry name" value="DNA_HJ_migration_RuvB"/>
    <property type="match status" value="1"/>
</dbReference>
<feature type="region of interest" description="Head domain (RuvB-H)" evidence="9">
    <location>
        <begin position="297"/>
        <end position="384"/>
    </location>
</feature>
<dbReference type="SUPFAM" id="SSF46785">
    <property type="entry name" value="Winged helix' DNA-binding domain"/>
    <property type="match status" value="1"/>
</dbReference>
<feature type="binding site" evidence="9">
    <location>
        <begin position="170"/>
        <end position="172"/>
    </location>
    <ligand>
        <name>ATP</name>
        <dbReference type="ChEBI" id="CHEBI:30616"/>
    </ligand>
</feature>
<sequence>MAKITLDLQSLDSSSKSSSKTSQKSSSKSTPAKSTNKNQIPTDEREVSIERISFDENIETSLRPSVWEDYIGQTQIKKNLKIAILGAQKRSEPLMHTLLFGPPGLGKTTLSHIIATQMGANIKVTAAPMIEKGGDLAAILTNIGEGDILFIDEIHRLSPAIEELLYPAMEDFRLDIITGSGPAAQTIKIDLPPFMLIGATTRAGMLSSPLRDRFGMDFRLQFYDNSELSLIIDKAAHKLKREIKKDASLEIAKRARGTPRIALRLLKRVRDFSDVAGEEVISLDTTKHALSELGVNELGFDELDLRYLEALARAKSPMGLNTIAAIISEDEGTIEDLIEPYLLANGFLERTARGRVASIKTYELLRLSPPKWNLAHLQNEPKLF</sequence>
<dbReference type="GO" id="GO:0006310">
    <property type="term" value="P:DNA recombination"/>
    <property type="evidence" value="ECO:0007669"/>
    <property type="project" value="UniProtKB-UniRule"/>
</dbReference>
<keyword evidence="5 9" id="KW-0067">ATP-binding</keyword>
<dbReference type="GO" id="GO:0048476">
    <property type="term" value="C:Holliday junction resolvase complex"/>
    <property type="evidence" value="ECO:0007669"/>
    <property type="project" value="UniProtKB-UniRule"/>
</dbReference>
<feature type="binding site" evidence="9">
    <location>
        <position position="260"/>
    </location>
    <ligand>
        <name>ATP</name>
        <dbReference type="ChEBI" id="CHEBI:30616"/>
    </ligand>
</feature>
<feature type="compositionally biased region" description="Polar residues" evidence="10">
    <location>
        <begin position="31"/>
        <end position="41"/>
    </location>
</feature>
<dbReference type="STRING" id="1357400.HMPREF2086_01795"/>
<evidence type="ECO:0000313" key="12">
    <source>
        <dbReference type="EMBL" id="ETD22484.1"/>
    </source>
</evidence>
<dbReference type="eggNOG" id="COG2255">
    <property type="taxonomic scope" value="Bacteria"/>
</dbReference>
<evidence type="ECO:0000256" key="2">
    <source>
        <dbReference type="ARBA" id="ARBA00022741"/>
    </source>
</evidence>
<feature type="binding site" evidence="9">
    <location>
        <position position="355"/>
    </location>
    <ligand>
        <name>DNA</name>
        <dbReference type="ChEBI" id="CHEBI:16991"/>
    </ligand>
</feature>
<evidence type="ECO:0000256" key="8">
    <source>
        <dbReference type="ARBA" id="ARBA00023204"/>
    </source>
</evidence>
<dbReference type="EC" id="3.6.4.-" evidence="9"/>
<feature type="binding site" evidence="9">
    <location>
        <position position="62"/>
    </location>
    <ligand>
        <name>ATP</name>
        <dbReference type="ChEBI" id="CHEBI:30616"/>
    </ligand>
</feature>
<keyword evidence="4 9" id="KW-0378">Hydrolase</keyword>
<evidence type="ECO:0000256" key="10">
    <source>
        <dbReference type="SAM" id="MobiDB-lite"/>
    </source>
</evidence>
<dbReference type="EMBL" id="AZJI01000009">
    <property type="protein sequence ID" value="ETD22484.1"/>
    <property type="molecule type" value="Genomic_DNA"/>
</dbReference>
<evidence type="ECO:0000256" key="5">
    <source>
        <dbReference type="ARBA" id="ARBA00022840"/>
    </source>
</evidence>
<dbReference type="SMART" id="SM00382">
    <property type="entry name" value="AAA"/>
    <property type="match status" value="1"/>
</dbReference>
<evidence type="ECO:0000256" key="6">
    <source>
        <dbReference type="ARBA" id="ARBA00023125"/>
    </source>
</evidence>
<dbReference type="Gene3D" id="3.40.50.300">
    <property type="entry name" value="P-loop containing nucleotide triphosphate hydrolases"/>
    <property type="match status" value="1"/>
</dbReference>
<dbReference type="CDD" id="cd00009">
    <property type="entry name" value="AAA"/>
    <property type="match status" value="1"/>
</dbReference>
<dbReference type="OrthoDB" id="9804478at2"/>
<reference evidence="12 13" key="1">
    <citation type="journal article" date="2014" name="Genome Announc.">
        <title>Draft genome sequences of six enterohepatic helicobacter species isolated from humans and one from rhesus macaques.</title>
        <authorList>
            <person name="Shen Z."/>
            <person name="Sheh A."/>
            <person name="Young S.K."/>
            <person name="Abouelliel A."/>
            <person name="Ward D.V."/>
            <person name="Earl A.M."/>
            <person name="Fox J.G."/>
        </authorList>
    </citation>
    <scope>NUCLEOTIDE SEQUENCE [LARGE SCALE GENOMIC DNA]</scope>
    <source>
        <strain evidence="12 13">MIT 99-5501</strain>
    </source>
</reference>
<proteinExistence type="inferred from homology"/>
<feature type="binding site" evidence="9">
    <location>
        <position position="104"/>
    </location>
    <ligand>
        <name>ATP</name>
        <dbReference type="ChEBI" id="CHEBI:30616"/>
    </ligand>
</feature>
<evidence type="ECO:0000256" key="3">
    <source>
        <dbReference type="ARBA" id="ARBA00022763"/>
    </source>
</evidence>
<dbReference type="PANTHER" id="PTHR42848">
    <property type="match status" value="1"/>
</dbReference>
<dbReference type="InterPro" id="IPR036390">
    <property type="entry name" value="WH_DNA-bd_sf"/>
</dbReference>
<evidence type="ECO:0000313" key="13">
    <source>
        <dbReference type="Proteomes" id="UP000018731"/>
    </source>
</evidence>
<keyword evidence="6 9" id="KW-0238">DNA-binding</keyword>
<evidence type="ECO:0000256" key="9">
    <source>
        <dbReference type="HAMAP-Rule" id="MF_00016"/>
    </source>
</evidence>
<keyword evidence="1 9" id="KW-0963">Cytoplasm</keyword>
<comment type="function">
    <text evidence="9">The RuvA-RuvB-RuvC complex processes Holliday junction (HJ) DNA during genetic recombination and DNA repair, while the RuvA-RuvB complex plays an important role in the rescue of blocked DNA replication forks via replication fork reversal (RFR). RuvA specifically binds to HJ cruciform DNA, conferring on it an open structure. The RuvB hexamer acts as an ATP-dependent pump, pulling dsDNA into and through the RuvAB complex. RuvB forms 2 homohexamers on either side of HJ DNA bound by 1 or 2 RuvA tetramers; 4 subunits per hexamer contact DNA at a time. Coordinated motions by a converter formed by DNA-disengaged RuvB subunits stimulates ATP hydrolysis and nucleotide exchange. Immobilization of the converter enables RuvB to convert the ATP-contained energy into a lever motion, pulling 2 nucleotides of DNA out of the RuvA tetramer per ATP hydrolyzed, thus driving DNA branch migration. The RuvB motors rotate together with the DNA substrate, which together with the progressing nucleotide cycle form the mechanistic basis for DNA recombination by continuous HJ branch migration. Branch migration allows RuvC to scan DNA until it finds its consensus sequence, where it cleaves and resolves cruciform DNA.</text>
</comment>
<feature type="binding site" evidence="9">
    <location>
        <position position="213"/>
    </location>
    <ligand>
        <name>ATP</name>
        <dbReference type="ChEBI" id="CHEBI:30616"/>
    </ligand>
</feature>
<keyword evidence="7 9" id="KW-0233">DNA recombination</keyword>
<feature type="domain" description="AAA+ ATPase" evidence="11">
    <location>
        <begin position="93"/>
        <end position="227"/>
    </location>
</feature>
<dbReference type="Pfam" id="PF17864">
    <property type="entry name" value="AAA_lid_4"/>
    <property type="match status" value="1"/>
</dbReference>
<comment type="similarity">
    <text evidence="9">Belongs to the RuvB family.</text>
</comment>
<feature type="region of interest" description="Large ATPase domain (RuvB-L)" evidence="9">
    <location>
        <begin position="43"/>
        <end position="223"/>
    </location>
</feature>
<comment type="caution">
    <text evidence="9">Lacks conserved residue(s) required for the propagation of feature annotation.</text>
</comment>
<protein>
    <recommendedName>
        <fullName evidence="9">Holliday junction branch migration complex subunit RuvB</fullName>
        <ecNumber evidence="9">3.6.4.-</ecNumber>
    </recommendedName>
</protein>
<dbReference type="NCBIfam" id="TIGR00635">
    <property type="entry name" value="ruvB"/>
    <property type="match status" value="1"/>
</dbReference>
<dbReference type="GO" id="GO:0005737">
    <property type="term" value="C:cytoplasm"/>
    <property type="evidence" value="ECO:0007669"/>
    <property type="project" value="UniProtKB-SubCell"/>
</dbReference>
<comment type="domain">
    <text evidence="9">Has 3 domains, the large (RuvB-L) and small ATPase (RuvB-S) domains and the C-terminal head (RuvB-H) domain. The head domain binds DNA, while the ATPase domains jointly bind ATP, ADP or are empty depending on the state of the subunit in the translocation cycle. During a single DNA translocation step the structure of each domain remains the same, but their relative positions change.</text>
</comment>
<keyword evidence="2 9" id="KW-0547">Nucleotide-binding</keyword>
<dbReference type="InterPro" id="IPR008824">
    <property type="entry name" value="RuvB-like_N"/>
</dbReference>
<dbReference type="Pfam" id="PF05491">
    <property type="entry name" value="WHD_RuvB"/>
    <property type="match status" value="1"/>
</dbReference>
<dbReference type="InterPro" id="IPR008823">
    <property type="entry name" value="RuvB_wg_C"/>
</dbReference>
<dbReference type="AlphaFoldDB" id="V8C557"/>
<feature type="binding site" evidence="9">
    <location>
        <position position="223"/>
    </location>
    <ligand>
        <name>ATP</name>
        <dbReference type="ChEBI" id="CHEBI:30616"/>
    </ligand>
</feature>
<dbReference type="GO" id="GO:0009378">
    <property type="term" value="F:four-way junction helicase activity"/>
    <property type="evidence" value="ECO:0007669"/>
    <property type="project" value="InterPro"/>
</dbReference>
<dbReference type="PANTHER" id="PTHR42848:SF1">
    <property type="entry name" value="HOLLIDAY JUNCTION BRANCH MIGRATION COMPLEX SUBUNIT RUVB"/>
    <property type="match status" value="1"/>
</dbReference>
<dbReference type="PATRIC" id="fig|1357400.3.peg.2419"/>
<dbReference type="InterPro" id="IPR036388">
    <property type="entry name" value="WH-like_DNA-bd_sf"/>
</dbReference>
<dbReference type="Proteomes" id="UP000018731">
    <property type="component" value="Unassembled WGS sequence"/>
</dbReference>
<dbReference type="NCBIfam" id="NF000868">
    <property type="entry name" value="PRK00080.1"/>
    <property type="match status" value="1"/>
</dbReference>
<accession>V8C557</accession>
<evidence type="ECO:0000256" key="7">
    <source>
        <dbReference type="ARBA" id="ARBA00023172"/>
    </source>
</evidence>
<dbReference type="HOGENOM" id="CLU_055599_1_0_7"/>
<keyword evidence="8 9" id="KW-0234">DNA repair</keyword>
<dbReference type="InterPro" id="IPR004605">
    <property type="entry name" value="DNA_helicase_Holl-junc_RuvB"/>
</dbReference>
<organism evidence="12 13">
    <name type="scientific">Helicobacter macacae MIT 99-5501</name>
    <dbReference type="NCBI Taxonomy" id="1357400"/>
    <lineage>
        <taxon>Bacteria</taxon>
        <taxon>Pseudomonadati</taxon>
        <taxon>Campylobacterota</taxon>
        <taxon>Epsilonproteobacteria</taxon>
        <taxon>Campylobacterales</taxon>
        <taxon>Helicobacteraceae</taxon>
        <taxon>Helicobacter</taxon>
    </lineage>
</organism>
<dbReference type="Gene3D" id="1.10.8.60">
    <property type="match status" value="1"/>
</dbReference>
<name>V8C557_9HELI</name>
<feature type="binding site" evidence="9">
    <location>
        <position position="108"/>
    </location>
    <ligand>
        <name>Mg(2+)</name>
        <dbReference type="ChEBI" id="CHEBI:18420"/>
    </ligand>
</feature>
<dbReference type="RefSeq" id="WP_023928602.1">
    <property type="nucleotide sequence ID" value="NZ_KI669455.1"/>
</dbReference>
<dbReference type="GO" id="GO:0000400">
    <property type="term" value="F:four-way junction DNA binding"/>
    <property type="evidence" value="ECO:0007669"/>
    <property type="project" value="UniProtKB-UniRule"/>
</dbReference>
<dbReference type="GO" id="GO:0016887">
    <property type="term" value="F:ATP hydrolysis activity"/>
    <property type="evidence" value="ECO:0007669"/>
    <property type="project" value="RHEA"/>
</dbReference>
<comment type="subunit">
    <text evidence="9">Homohexamer. Forms an RuvA(8)-RuvB(12)-Holliday junction (HJ) complex. HJ DNA is sandwiched between 2 RuvA tetramers; dsDNA enters through RuvA and exits via RuvB. An RuvB hexamer assembles on each DNA strand where it exits the tetramer. Each RuvB hexamer is contacted by two RuvA subunits (via domain III) on 2 adjacent RuvB subunits; this complex drives branch migration. In the full resolvosome a probable DNA-RuvA(4)-RuvB(12)-RuvC(2) complex forms which resolves the HJ.</text>
</comment>
<feature type="binding site" evidence="9">
    <location>
        <position position="107"/>
    </location>
    <ligand>
        <name>ATP</name>
        <dbReference type="ChEBI" id="CHEBI:30616"/>
    </ligand>
</feature>
<keyword evidence="12" id="KW-0347">Helicase</keyword>
<evidence type="ECO:0000259" key="11">
    <source>
        <dbReference type="SMART" id="SM00382"/>
    </source>
</evidence>
<comment type="caution">
    <text evidence="12">The sequence shown here is derived from an EMBL/GenBank/DDBJ whole genome shotgun (WGS) entry which is preliminary data.</text>
</comment>
<dbReference type="InterPro" id="IPR003593">
    <property type="entry name" value="AAA+_ATPase"/>
</dbReference>
<dbReference type="InterPro" id="IPR041445">
    <property type="entry name" value="AAA_lid_4"/>
</dbReference>
<dbReference type="Pfam" id="PF05496">
    <property type="entry name" value="RuvB_N"/>
    <property type="match status" value="1"/>
</dbReference>
<gene>
    <name evidence="9" type="primary">ruvB</name>
    <name evidence="12" type="ORF">HMPREF2086_01795</name>
</gene>
<dbReference type="Gene3D" id="1.10.10.10">
    <property type="entry name" value="Winged helix-like DNA-binding domain superfamily/Winged helix DNA-binding domain"/>
    <property type="match status" value="1"/>
</dbReference>
<evidence type="ECO:0000256" key="4">
    <source>
        <dbReference type="ARBA" id="ARBA00022801"/>
    </source>
</evidence>
<feature type="binding site" evidence="9">
    <location>
        <position position="109"/>
    </location>
    <ligand>
        <name>ATP</name>
        <dbReference type="ChEBI" id="CHEBI:30616"/>
    </ligand>
</feature>
<feature type="region of interest" description="Small ATPAse domain (RuvB-S)" evidence="9">
    <location>
        <begin position="224"/>
        <end position="294"/>
    </location>
</feature>
<feature type="binding site" evidence="9">
    <location>
        <position position="350"/>
    </location>
    <ligand>
        <name>DNA</name>
        <dbReference type="ChEBI" id="CHEBI:16991"/>
    </ligand>
</feature>
<feature type="region of interest" description="Disordered" evidence="10">
    <location>
        <begin position="1"/>
        <end position="46"/>
    </location>
</feature>
<keyword evidence="3 9" id="KW-0227">DNA damage</keyword>
<comment type="catalytic activity">
    <reaction evidence="9">
        <text>ATP + H2O = ADP + phosphate + H(+)</text>
        <dbReference type="Rhea" id="RHEA:13065"/>
        <dbReference type="ChEBI" id="CHEBI:15377"/>
        <dbReference type="ChEBI" id="CHEBI:15378"/>
        <dbReference type="ChEBI" id="CHEBI:30616"/>
        <dbReference type="ChEBI" id="CHEBI:43474"/>
        <dbReference type="ChEBI" id="CHEBI:456216"/>
    </reaction>
</comment>
<dbReference type="InterPro" id="IPR027417">
    <property type="entry name" value="P-loop_NTPase"/>
</dbReference>